<dbReference type="PANTHER" id="PTHR34989">
    <property type="entry name" value="PROTEIN HDED"/>
    <property type="match status" value="1"/>
</dbReference>
<comment type="caution">
    <text evidence="2">The sequence shown here is derived from an EMBL/GenBank/DDBJ whole genome shotgun (WGS) entry which is preliminary data.</text>
</comment>
<keyword evidence="1" id="KW-0472">Membrane</keyword>
<organism evidence="2">
    <name type="scientific">Muribaculaceae bacterium Z82</name>
    <dbReference type="NCBI Taxonomy" id="2304548"/>
    <lineage>
        <taxon>Bacteria</taxon>
        <taxon>Pseudomonadati</taxon>
        <taxon>Bacteroidota</taxon>
        <taxon>Bacteroidia</taxon>
        <taxon>Bacteroidales</taxon>
        <taxon>Muribaculaceae</taxon>
    </lineage>
</organism>
<feature type="transmembrane region" description="Helical" evidence="1">
    <location>
        <begin position="135"/>
        <end position="155"/>
    </location>
</feature>
<dbReference type="PANTHER" id="PTHR34989:SF1">
    <property type="entry name" value="PROTEIN HDED"/>
    <property type="match status" value="1"/>
</dbReference>
<keyword evidence="1" id="KW-1133">Transmembrane helix</keyword>
<dbReference type="InterPro" id="IPR005325">
    <property type="entry name" value="DUF308_memb"/>
</dbReference>
<evidence type="ECO:0000256" key="1">
    <source>
        <dbReference type="SAM" id="Phobius"/>
    </source>
</evidence>
<reference evidence="2" key="1">
    <citation type="submission" date="2018-08" db="EMBL/GenBank/DDBJ databases">
        <title>Murine metabolic-syndrome-specific gut microbial biobank.</title>
        <authorList>
            <person name="Liu C."/>
        </authorList>
    </citation>
    <scope>NUCLEOTIDE SEQUENCE [LARGE SCALE GENOMIC DNA]</scope>
    <source>
        <strain evidence="2">Z82</strain>
    </source>
</reference>
<feature type="transmembrane region" description="Helical" evidence="1">
    <location>
        <begin position="20"/>
        <end position="39"/>
    </location>
</feature>
<gene>
    <name evidence="2" type="ORF">D1639_08065</name>
</gene>
<dbReference type="AlphaFoldDB" id="A0A7C9JE70"/>
<evidence type="ECO:0008006" key="3">
    <source>
        <dbReference type="Google" id="ProtNLM"/>
    </source>
</evidence>
<dbReference type="Pfam" id="PF03729">
    <property type="entry name" value="DUF308"/>
    <property type="match status" value="2"/>
</dbReference>
<dbReference type="EMBL" id="QWKH01000061">
    <property type="protein sequence ID" value="NBI34980.1"/>
    <property type="molecule type" value="Genomic_DNA"/>
</dbReference>
<feature type="transmembrane region" description="Helical" evidence="1">
    <location>
        <begin position="45"/>
        <end position="65"/>
    </location>
</feature>
<sequence length="196" mass="20603">MAKKNDKTNPLSAKAFFQKVRSSTLLQAVLLIALGLLLLLMPQTATLTCVYVMGAYCVVMGAFTLFQYARLGDARSLAGNVLIVGIGYLVAALVVFVFPQPIASVFSFLLGILMVIGGLVNIVRSVEMRAYPGSGWIPMLVVAALVTVGGVVVVINPFGTTVALVMVLGALLVAKGASDLAMEIMFSHALKEAPQA</sequence>
<feature type="transmembrane region" description="Helical" evidence="1">
    <location>
        <begin position="104"/>
        <end position="123"/>
    </location>
</feature>
<name>A0A7C9JE70_9BACT</name>
<feature type="transmembrane region" description="Helical" evidence="1">
    <location>
        <begin position="77"/>
        <end position="98"/>
    </location>
</feature>
<evidence type="ECO:0000313" key="2">
    <source>
        <dbReference type="EMBL" id="NBI34980.1"/>
    </source>
</evidence>
<dbReference type="InterPro" id="IPR052712">
    <property type="entry name" value="Acid_resist_chaperone_HdeD"/>
</dbReference>
<accession>A0A7C9JE70</accession>
<feature type="transmembrane region" description="Helical" evidence="1">
    <location>
        <begin position="161"/>
        <end position="182"/>
    </location>
</feature>
<protein>
    <recommendedName>
        <fullName evidence="3">HdeD family acid-resistance protein</fullName>
    </recommendedName>
</protein>
<proteinExistence type="predicted"/>
<dbReference type="GO" id="GO:0005886">
    <property type="term" value="C:plasma membrane"/>
    <property type="evidence" value="ECO:0007669"/>
    <property type="project" value="TreeGrafter"/>
</dbReference>
<keyword evidence="1" id="KW-0812">Transmembrane</keyword>